<keyword evidence="3" id="KW-1185">Reference proteome</keyword>
<evidence type="ECO:0000313" key="3">
    <source>
        <dbReference type="Proteomes" id="UP000265520"/>
    </source>
</evidence>
<dbReference type="SUPFAM" id="SSF51445">
    <property type="entry name" value="(Trans)glycosidases"/>
    <property type="match status" value="1"/>
</dbReference>
<name>A0A392QRA5_9FABA</name>
<organism evidence="2 3">
    <name type="scientific">Trifolium medium</name>
    <dbReference type="NCBI Taxonomy" id="97028"/>
    <lineage>
        <taxon>Eukaryota</taxon>
        <taxon>Viridiplantae</taxon>
        <taxon>Streptophyta</taxon>
        <taxon>Embryophyta</taxon>
        <taxon>Tracheophyta</taxon>
        <taxon>Spermatophyta</taxon>
        <taxon>Magnoliopsida</taxon>
        <taxon>eudicotyledons</taxon>
        <taxon>Gunneridae</taxon>
        <taxon>Pentapetalae</taxon>
        <taxon>rosids</taxon>
        <taxon>fabids</taxon>
        <taxon>Fabales</taxon>
        <taxon>Fabaceae</taxon>
        <taxon>Papilionoideae</taxon>
        <taxon>50 kb inversion clade</taxon>
        <taxon>NPAAA clade</taxon>
        <taxon>Hologalegina</taxon>
        <taxon>IRL clade</taxon>
        <taxon>Trifolieae</taxon>
        <taxon>Trifolium</taxon>
    </lineage>
</organism>
<reference evidence="2 3" key="1">
    <citation type="journal article" date="2018" name="Front. Plant Sci.">
        <title>Red Clover (Trifolium pratense) and Zigzag Clover (T. medium) - A Picture of Genomic Similarities and Differences.</title>
        <authorList>
            <person name="Dluhosova J."/>
            <person name="Istvanek J."/>
            <person name="Nedelnik J."/>
            <person name="Repkova J."/>
        </authorList>
    </citation>
    <scope>NUCLEOTIDE SEQUENCE [LARGE SCALE GENOMIC DNA]</scope>
    <source>
        <strain evidence="3">cv. 10/8</strain>
        <tissue evidence="2">Leaf</tissue>
    </source>
</reference>
<accession>A0A392QRA5</accession>
<dbReference type="AlphaFoldDB" id="A0A392QRA5"/>
<sequence length="59" mass="6468">IENEYGAQSKMLGPVGYNYMSWAAKMAVEMGTGVPWVMCKEDDAPDPVVSILTLHFKGC</sequence>
<dbReference type="InterPro" id="IPR001944">
    <property type="entry name" value="Glycoside_Hdrlase_35"/>
</dbReference>
<dbReference type="EMBL" id="LXQA010152802">
    <property type="protein sequence ID" value="MCI26364.1"/>
    <property type="molecule type" value="Genomic_DNA"/>
</dbReference>
<dbReference type="PANTHER" id="PTHR23421">
    <property type="entry name" value="BETA-GALACTOSIDASE RELATED"/>
    <property type="match status" value="1"/>
</dbReference>
<dbReference type="InterPro" id="IPR017853">
    <property type="entry name" value="GH"/>
</dbReference>
<comment type="caution">
    <text evidence="2">The sequence shown here is derived from an EMBL/GenBank/DDBJ whole genome shotgun (WGS) entry which is preliminary data.</text>
</comment>
<dbReference type="Proteomes" id="UP000265520">
    <property type="component" value="Unassembled WGS sequence"/>
</dbReference>
<evidence type="ECO:0000313" key="2">
    <source>
        <dbReference type="EMBL" id="MCI26364.1"/>
    </source>
</evidence>
<protein>
    <submittedName>
        <fullName evidence="2">Beta-galactosidase 3-like</fullName>
    </submittedName>
</protein>
<proteinExistence type="inferred from homology"/>
<comment type="similarity">
    <text evidence="1">Belongs to the glycosyl hydrolase 35 family.</text>
</comment>
<dbReference type="GO" id="GO:0004553">
    <property type="term" value="F:hydrolase activity, hydrolyzing O-glycosyl compounds"/>
    <property type="evidence" value="ECO:0007669"/>
    <property type="project" value="InterPro"/>
</dbReference>
<feature type="non-terminal residue" evidence="2">
    <location>
        <position position="1"/>
    </location>
</feature>
<dbReference type="GO" id="GO:0005975">
    <property type="term" value="P:carbohydrate metabolic process"/>
    <property type="evidence" value="ECO:0007669"/>
    <property type="project" value="InterPro"/>
</dbReference>
<dbReference type="Gene3D" id="3.20.20.80">
    <property type="entry name" value="Glycosidases"/>
    <property type="match status" value="1"/>
</dbReference>
<evidence type="ECO:0000256" key="1">
    <source>
        <dbReference type="ARBA" id="ARBA00009809"/>
    </source>
</evidence>